<dbReference type="InterPro" id="IPR029058">
    <property type="entry name" value="AB_hydrolase_fold"/>
</dbReference>
<dbReference type="InterPro" id="IPR013094">
    <property type="entry name" value="AB_hydrolase_3"/>
</dbReference>
<evidence type="ECO:0000256" key="1">
    <source>
        <dbReference type="ARBA" id="ARBA00022801"/>
    </source>
</evidence>
<evidence type="ECO:0000313" key="3">
    <source>
        <dbReference type="EMBL" id="CDS07182.1"/>
    </source>
</evidence>
<name>A0A077WKY9_9FUNG</name>
<dbReference type="ESTHER" id="9fung-a0a077wky9">
    <property type="family name" value="Hormone-sensitive_lipase_like"/>
</dbReference>
<reference evidence="3" key="1">
    <citation type="journal article" date="2014" name="Genome Announc.">
        <title>De novo whole-genome sequence and genome annotation of Lichtheimia ramosa.</title>
        <authorList>
            <person name="Linde J."/>
            <person name="Schwartze V."/>
            <person name="Binder U."/>
            <person name="Lass-Florl C."/>
            <person name="Voigt K."/>
            <person name="Horn F."/>
        </authorList>
    </citation>
    <scope>NUCLEOTIDE SEQUENCE</scope>
    <source>
        <strain evidence="3">JMRC FSU:6197</strain>
    </source>
</reference>
<dbReference type="SMR" id="A0A077WKY9"/>
<accession>A0A077WKY9</accession>
<dbReference type="EMBL" id="LK023323">
    <property type="protein sequence ID" value="CDS07182.1"/>
    <property type="molecule type" value="Genomic_DNA"/>
</dbReference>
<evidence type="ECO:0000259" key="2">
    <source>
        <dbReference type="Pfam" id="PF07859"/>
    </source>
</evidence>
<dbReference type="Pfam" id="PF07859">
    <property type="entry name" value="Abhydrolase_3"/>
    <property type="match status" value="1"/>
</dbReference>
<feature type="domain" description="Alpha/beta hydrolase fold-3" evidence="2">
    <location>
        <begin position="83"/>
        <end position="296"/>
    </location>
</feature>
<dbReference type="PANTHER" id="PTHR48081">
    <property type="entry name" value="AB HYDROLASE SUPERFAMILY PROTEIN C4A8.06C"/>
    <property type="match status" value="1"/>
</dbReference>
<sequence>MAITPSIPLHPAYVDCIKSRDAGPFLHQIKDLGAFNKAFDEYCATLKLPEVIVQDRAVEFNGRTLDLRLLRPLGTENEVLPVIIFYHSGGFILGSKYSCGKISRDLCIKNHVAVVIPNYSLAPKVKFPEIHEECYATLEWVLAHGKDHRMDTSKVATCGDSAGGNLAIAIPLMAKQRGLEGAIKAQISIYPVAASNHEHYPSYQAFGKGEYILTHEEMQFISTVYHDGVSSNDGDDKWMYPLLASVDELRDLPPALLITAEADILRDEGEEYAQKLLQAGVKTAGVRMLGAIHGYLSLSEVETPQYLQTLAMIKFHLDEAFDRL</sequence>
<proteinExistence type="predicted"/>
<dbReference type="PANTHER" id="PTHR48081:SF8">
    <property type="entry name" value="ALPHA_BETA HYDROLASE FOLD-3 DOMAIN-CONTAINING PROTEIN-RELATED"/>
    <property type="match status" value="1"/>
</dbReference>
<keyword evidence="1" id="KW-0378">Hydrolase</keyword>
<protein>
    <recommendedName>
        <fullName evidence="2">Alpha/beta hydrolase fold-3 domain-containing protein</fullName>
    </recommendedName>
</protein>
<dbReference type="Gene3D" id="3.40.50.1820">
    <property type="entry name" value="alpha/beta hydrolase"/>
    <property type="match status" value="1"/>
</dbReference>
<dbReference type="GO" id="GO:0016787">
    <property type="term" value="F:hydrolase activity"/>
    <property type="evidence" value="ECO:0007669"/>
    <property type="project" value="UniProtKB-KW"/>
</dbReference>
<dbReference type="InterPro" id="IPR050300">
    <property type="entry name" value="GDXG_lipolytic_enzyme"/>
</dbReference>
<gene>
    <name evidence="3" type="ORF">LRAMOSA09705</name>
</gene>
<dbReference type="OrthoDB" id="2216019at2759"/>
<organism evidence="3">
    <name type="scientific">Lichtheimia ramosa</name>
    <dbReference type="NCBI Taxonomy" id="688394"/>
    <lineage>
        <taxon>Eukaryota</taxon>
        <taxon>Fungi</taxon>
        <taxon>Fungi incertae sedis</taxon>
        <taxon>Mucoromycota</taxon>
        <taxon>Mucoromycotina</taxon>
        <taxon>Mucoromycetes</taxon>
        <taxon>Mucorales</taxon>
        <taxon>Lichtheimiaceae</taxon>
        <taxon>Lichtheimia</taxon>
    </lineage>
</organism>
<dbReference type="SUPFAM" id="SSF53474">
    <property type="entry name" value="alpha/beta-Hydrolases"/>
    <property type="match status" value="1"/>
</dbReference>
<dbReference type="AlphaFoldDB" id="A0A077WKY9"/>